<organism evidence="2 3">
    <name type="scientific">Pannonibacter indicus</name>
    <dbReference type="NCBI Taxonomy" id="466044"/>
    <lineage>
        <taxon>Bacteria</taxon>
        <taxon>Pseudomonadati</taxon>
        <taxon>Pseudomonadota</taxon>
        <taxon>Alphaproteobacteria</taxon>
        <taxon>Hyphomicrobiales</taxon>
        <taxon>Stappiaceae</taxon>
        <taxon>Pannonibacter</taxon>
    </lineage>
</organism>
<feature type="domain" description="PIN" evidence="1">
    <location>
        <begin position="4"/>
        <end position="130"/>
    </location>
</feature>
<accession>A0A0K6HPZ5</accession>
<dbReference type="RefSeq" id="WP_055454505.1">
    <property type="nucleotide sequence ID" value="NZ_CYHE01000002.1"/>
</dbReference>
<dbReference type="Pfam" id="PF01850">
    <property type="entry name" value="PIN"/>
    <property type="match status" value="1"/>
</dbReference>
<gene>
    <name evidence="2" type="ORF">Ga0061067_102215</name>
</gene>
<dbReference type="Gene3D" id="3.40.50.1010">
    <property type="entry name" value="5'-nuclease"/>
    <property type="match status" value="1"/>
</dbReference>
<keyword evidence="3" id="KW-1185">Reference proteome</keyword>
<dbReference type="InterPro" id="IPR029060">
    <property type="entry name" value="PIN-like_dom_sf"/>
</dbReference>
<name>A0A0K6HPZ5_9HYPH</name>
<evidence type="ECO:0000313" key="2">
    <source>
        <dbReference type="EMBL" id="CUA92995.1"/>
    </source>
</evidence>
<protein>
    <submittedName>
        <fullName evidence="2">Predicted nucleic acid-binding protein, contains PIN domain</fullName>
    </submittedName>
</protein>
<dbReference type="EMBL" id="CYHE01000002">
    <property type="protein sequence ID" value="CUA92995.1"/>
    <property type="molecule type" value="Genomic_DNA"/>
</dbReference>
<dbReference type="OrthoDB" id="574461at2"/>
<dbReference type="SUPFAM" id="SSF88723">
    <property type="entry name" value="PIN domain-like"/>
    <property type="match status" value="1"/>
</dbReference>
<evidence type="ECO:0000259" key="1">
    <source>
        <dbReference type="Pfam" id="PF01850"/>
    </source>
</evidence>
<dbReference type="AlphaFoldDB" id="A0A0K6HPZ5"/>
<dbReference type="InterPro" id="IPR002716">
    <property type="entry name" value="PIN_dom"/>
</dbReference>
<reference evidence="3" key="1">
    <citation type="submission" date="2015-08" db="EMBL/GenBank/DDBJ databases">
        <authorList>
            <person name="Varghese N."/>
        </authorList>
    </citation>
    <scope>NUCLEOTIDE SEQUENCE [LARGE SCALE GENOMIC DNA]</scope>
    <source>
        <strain evidence="3">DSM 23407</strain>
    </source>
</reference>
<sequence>MLLYLDTMVFISAIEGLANDPAAECVRQVLRLVAHRKLSAVTSELTLAEVLSFRSAEFGAEDRKLIRSTYETLLIDSGYVALLPVLRDHMFVAADLATSLSAKVRLPDRLHLAAALSANATYFMSLDRRLTPPAPLQKLGLDEAALTMLRTQGA</sequence>
<evidence type="ECO:0000313" key="3">
    <source>
        <dbReference type="Proteomes" id="UP000183900"/>
    </source>
</evidence>
<proteinExistence type="predicted"/>
<dbReference type="Proteomes" id="UP000183900">
    <property type="component" value="Unassembled WGS sequence"/>
</dbReference>